<evidence type="ECO:0000313" key="9">
    <source>
        <dbReference type="EMBL" id="OYR27640.1"/>
    </source>
</evidence>
<reference evidence="8 11" key="2">
    <citation type="submission" date="2018-11" db="EMBL/GenBank/DDBJ databases">
        <title>Genome sequencing and analysis.</title>
        <authorList>
            <person name="Huang Y.-T."/>
        </authorList>
    </citation>
    <scope>NUCLEOTIDE SEQUENCE [LARGE SCALE GENOMIC DNA]</scope>
    <source>
        <strain evidence="8 11">SHIN</strain>
    </source>
</reference>
<evidence type="ECO:0000256" key="6">
    <source>
        <dbReference type="SAM" id="Coils"/>
    </source>
</evidence>
<dbReference type="PRINTS" id="PR00040">
    <property type="entry name" value="HTHMERR"/>
</dbReference>
<keyword evidence="6" id="KW-0175">Coiled coil</keyword>
<protein>
    <submittedName>
        <fullName evidence="9">Cu(I)-responsive transcriptional regulator</fullName>
    </submittedName>
</protein>
<dbReference type="SMART" id="SM00422">
    <property type="entry name" value="HTH_MERR"/>
    <property type="match status" value="1"/>
</dbReference>
<dbReference type="InterPro" id="IPR009061">
    <property type="entry name" value="DNA-bd_dom_put_sf"/>
</dbReference>
<dbReference type="InterPro" id="IPR015358">
    <property type="entry name" value="Tscrpt_reg_MerR_DNA-bd"/>
</dbReference>
<dbReference type="PROSITE" id="PS00552">
    <property type="entry name" value="HTH_MERR_1"/>
    <property type="match status" value="1"/>
</dbReference>
<evidence type="ECO:0000256" key="4">
    <source>
        <dbReference type="ARBA" id="ARBA00023125"/>
    </source>
</evidence>
<feature type="coiled-coil region" evidence="6">
    <location>
        <begin position="81"/>
        <end position="108"/>
    </location>
</feature>
<dbReference type="GO" id="GO:0003700">
    <property type="term" value="F:DNA-binding transcription factor activity"/>
    <property type="evidence" value="ECO:0007669"/>
    <property type="project" value="InterPro"/>
</dbReference>
<evidence type="ECO:0000313" key="8">
    <source>
        <dbReference type="EMBL" id="NNV21197.1"/>
    </source>
</evidence>
<proteinExistence type="predicted"/>
<accession>A0A1A9FIX0</accession>
<evidence type="ECO:0000259" key="7">
    <source>
        <dbReference type="PROSITE" id="PS50937"/>
    </source>
</evidence>
<keyword evidence="4" id="KW-0238">DNA-binding</keyword>
<dbReference type="PANTHER" id="PTHR30204">
    <property type="entry name" value="REDOX-CYCLING DRUG-SENSING TRANSCRIPTIONAL ACTIVATOR SOXR"/>
    <property type="match status" value="1"/>
</dbReference>
<dbReference type="Proteomes" id="UP000216188">
    <property type="component" value="Unassembled WGS sequence"/>
</dbReference>
<evidence type="ECO:0000313" key="11">
    <source>
        <dbReference type="Proteomes" id="UP000526233"/>
    </source>
</evidence>
<keyword evidence="5" id="KW-0804">Transcription</keyword>
<dbReference type="InterPro" id="IPR000551">
    <property type="entry name" value="MerR-type_HTH_dom"/>
</dbReference>
<dbReference type="Pfam" id="PF09278">
    <property type="entry name" value="MerR-DNA-bind"/>
    <property type="match status" value="1"/>
</dbReference>
<dbReference type="GO" id="GO:0003677">
    <property type="term" value="F:DNA binding"/>
    <property type="evidence" value="ECO:0007669"/>
    <property type="project" value="UniProtKB-KW"/>
</dbReference>
<evidence type="ECO:0000313" key="10">
    <source>
        <dbReference type="Proteomes" id="UP000216188"/>
    </source>
</evidence>
<dbReference type="RefSeq" id="WP_007873386.1">
    <property type="nucleotide sequence ID" value="NZ_CAXURC020000001.1"/>
</dbReference>
<feature type="domain" description="HTH merR-type" evidence="7">
    <location>
        <begin position="1"/>
        <end position="69"/>
    </location>
</feature>
<dbReference type="Gene3D" id="1.10.1660.10">
    <property type="match status" value="1"/>
</dbReference>
<dbReference type="EMBL" id="NNRM01000017">
    <property type="protein sequence ID" value="OYR27640.1"/>
    <property type="molecule type" value="Genomic_DNA"/>
</dbReference>
<dbReference type="PANTHER" id="PTHR30204:SF94">
    <property type="entry name" value="HEAVY METAL-DEPENDENT TRANSCRIPTIONAL REGULATOR HI_0293-RELATED"/>
    <property type="match status" value="1"/>
</dbReference>
<organism evidence="9 10">
    <name type="scientific">Brucella pseudogrignonensis</name>
    <dbReference type="NCBI Taxonomy" id="419475"/>
    <lineage>
        <taxon>Bacteria</taxon>
        <taxon>Pseudomonadati</taxon>
        <taxon>Pseudomonadota</taxon>
        <taxon>Alphaproteobacteria</taxon>
        <taxon>Hyphomicrobiales</taxon>
        <taxon>Brucellaceae</taxon>
        <taxon>Brucella/Ochrobactrum group</taxon>
        <taxon>Brucella</taxon>
    </lineage>
</organism>
<dbReference type="Proteomes" id="UP000526233">
    <property type="component" value="Unassembled WGS sequence"/>
</dbReference>
<evidence type="ECO:0000256" key="5">
    <source>
        <dbReference type="ARBA" id="ARBA00023163"/>
    </source>
</evidence>
<dbReference type="InterPro" id="IPR011789">
    <property type="entry name" value="CueR"/>
</dbReference>
<dbReference type="GeneID" id="93109619"/>
<dbReference type="AlphaFoldDB" id="A0A1A9FIX0"/>
<dbReference type="EMBL" id="PKQI01000002">
    <property type="protein sequence ID" value="NNV21197.1"/>
    <property type="molecule type" value="Genomic_DNA"/>
</dbReference>
<dbReference type="GO" id="GO:0045893">
    <property type="term" value="P:positive regulation of DNA-templated transcription"/>
    <property type="evidence" value="ECO:0007669"/>
    <property type="project" value="InterPro"/>
</dbReference>
<dbReference type="OrthoDB" id="9802944at2"/>
<dbReference type="GO" id="GO:0005507">
    <property type="term" value="F:copper ion binding"/>
    <property type="evidence" value="ECO:0007669"/>
    <property type="project" value="InterPro"/>
</dbReference>
<dbReference type="CDD" id="cd01108">
    <property type="entry name" value="HTH_CueR"/>
    <property type="match status" value="1"/>
</dbReference>
<sequence length="149" mass="16773">MNIGQAAKASGISAKMIRHYETIGLIEAADRTSSGYRVYTQNDVETLRFIRSSRDLGFQVEQIKELLALWRDRNRASSDVKKVALQHVEDLEAKMKQLQNMADTLRHLAHNCHGDNRPDCPIIHELASHSAPKAVRPAPRKGELLHGKI</sequence>
<comment type="caution">
    <text evidence="9">The sequence shown here is derived from an EMBL/GenBank/DDBJ whole genome shotgun (WGS) entry which is preliminary data.</text>
</comment>
<evidence type="ECO:0000256" key="2">
    <source>
        <dbReference type="ARBA" id="ARBA00022490"/>
    </source>
</evidence>
<comment type="subcellular location">
    <subcellularLocation>
        <location evidence="1">Cytoplasm</location>
    </subcellularLocation>
</comment>
<reference evidence="9 10" key="1">
    <citation type="submission" date="2017-07" db="EMBL/GenBank/DDBJ databases">
        <title>Phylogenetic study on the rhizospheric bacterium Ochrobactrum sp. A44.</title>
        <authorList>
            <person name="Krzyzanowska D.M."/>
            <person name="Ossowicki A."/>
            <person name="Rajewska M."/>
            <person name="Maciag T."/>
            <person name="Kaczynski Z."/>
            <person name="Czerwicka M."/>
            <person name="Jafra S."/>
        </authorList>
    </citation>
    <scope>NUCLEOTIDE SEQUENCE [LARGE SCALE GENOMIC DNA]</scope>
    <source>
        <strain evidence="9 10">CCUG 30717</strain>
    </source>
</reference>
<dbReference type="SUPFAM" id="SSF46955">
    <property type="entry name" value="Putative DNA-binding domain"/>
    <property type="match status" value="1"/>
</dbReference>
<gene>
    <name evidence="9" type="primary">cueR</name>
    <name evidence="9" type="ORF">CEV34_1811</name>
    <name evidence="8" type="ORF">EHE22_12255</name>
</gene>
<dbReference type="InterPro" id="IPR047057">
    <property type="entry name" value="MerR_fam"/>
</dbReference>
<name>A0A1A9FIX0_9HYPH</name>
<dbReference type="NCBIfam" id="TIGR02044">
    <property type="entry name" value="CueR"/>
    <property type="match status" value="1"/>
</dbReference>
<dbReference type="PROSITE" id="PS50937">
    <property type="entry name" value="HTH_MERR_2"/>
    <property type="match status" value="1"/>
</dbReference>
<dbReference type="KEGG" id="ops:A8A54_00835"/>
<dbReference type="STRING" id="419475.A8A54_00835"/>
<dbReference type="Pfam" id="PF00376">
    <property type="entry name" value="MerR"/>
    <property type="match status" value="1"/>
</dbReference>
<keyword evidence="2" id="KW-0963">Cytoplasm</keyword>
<evidence type="ECO:0000256" key="1">
    <source>
        <dbReference type="ARBA" id="ARBA00004496"/>
    </source>
</evidence>
<dbReference type="GO" id="GO:0005737">
    <property type="term" value="C:cytoplasm"/>
    <property type="evidence" value="ECO:0007669"/>
    <property type="project" value="UniProtKB-SubCell"/>
</dbReference>
<keyword evidence="3" id="KW-0805">Transcription regulation</keyword>
<keyword evidence="10" id="KW-1185">Reference proteome</keyword>
<evidence type="ECO:0000256" key="3">
    <source>
        <dbReference type="ARBA" id="ARBA00023015"/>
    </source>
</evidence>